<dbReference type="Gene3D" id="3.20.20.70">
    <property type="entry name" value="Aldolase class I"/>
    <property type="match status" value="1"/>
</dbReference>
<accession>A0A1J6IMQ4</accession>
<evidence type="ECO:0000256" key="6">
    <source>
        <dbReference type="ARBA" id="ARBA00023152"/>
    </source>
</evidence>
<dbReference type="EC" id="4.1.2.13" evidence="5"/>
<protein>
    <recommendedName>
        <fullName evidence="5">fructose-bisphosphate aldolase</fullName>
        <ecNumber evidence="5">4.1.2.13</ecNumber>
    </recommendedName>
</protein>
<dbReference type="STRING" id="49451.A0A1J6IMQ4"/>
<comment type="similarity">
    <text evidence="4">Belongs to the class I fructose-bisphosphate aldolase family.</text>
</comment>
<comment type="pathway">
    <text evidence="2">Carbohydrate degradation; glycolysis; D-glyceraldehyde 3-phosphate and glycerone phosphate from D-glucose: step 4/4.</text>
</comment>
<comment type="similarity">
    <text evidence="3">Belongs to the heat shock protein 90 family.</text>
</comment>
<keyword evidence="6" id="KW-0324">Glycolysis</keyword>
<keyword evidence="8" id="KW-0456">Lyase</keyword>
<evidence type="ECO:0000256" key="3">
    <source>
        <dbReference type="ARBA" id="ARBA00008239"/>
    </source>
</evidence>
<evidence type="ECO:0000313" key="9">
    <source>
        <dbReference type="EMBL" id="OIT01840.1"/>
    </source>
</evidence>
<dbReference type="SUPFAM" id="SSF54211">
    <property type="entry name" value="Ribosomal protein S5 domain 2-like"/>
    <property type="match status" value="1"/>
</dbReference>
<dbReference type="GO" id="GO:0051082">
    <property type="term" value="F:unfolded protein binding"/>
    <property type="evidence" value="ECO:0007669"/>
    <property type="project" value="InterPro"/>
</dbReference>
<dbReference type="AlphaFoldDB" id="A0A1J6IMQ4"/>
<dbReference type="EMBL" id="MJEQ01037188">
    <property type="protein sequence ID" value="OIT01840.1"/>
    <property type="molecule type" value="Genomic_DNA"/>
</dbReference>
<dbReference type="InterPro" id="IPR020568">
    <property type="entry name" value="Ribosomal_Su5_D2-typ_SF"/>
</dbReference>
<proteinExistence type="inferred from homology"/>
<keyword evidence="10" id="KW-1185">Reference proteome</keyword>
<dbReference type="Pfam" id="PF00183">
    <property type="entry name" value="HSP90"/>
    <property type="match status" value="1"/>
</dbReference>
<evidence type="ECO:0000256" key="1">
    <source>
        <dbReference type="ARBA" id="ARBA00000441"/>
    </source>
</evidence>
<comment type="catalytic activity">
    <reaction evidence="1">
        <text>beta-D-fructose 1,6-bisphosphate = D-glyceraldehyde 3-phosphate + dihydroxyacetone phosphate</text>
        <dbReference type="Rhea" id="RHEA:14729"/>
        <dbReference type="ChEBI" id="CHEBI:32966"/>
        <dbReference type="ChEBI" id="CHEBI:57642"/>
        <dbReference type="ChEBI" id="CHEBI:59776"/>
        <dbReference type="EC" id="4.1.2.13"/>
    </reaction>
</comment>
<organism evidence="9 10">
    <name type="scientific">Nicotiana attenuata</name>
    <name type="common">Coyote tobacco</name>
    <dbReference type="NCBI Taxonomy" id="49451"/>
    <lineage>
        <taxon>Eukaryota</taxon>
        <taxon>Viridiplantae</taxon>
        <taxon>Streptophyta</taxon>
        <taxon>Embryophyta</taxon>
        <taxon>Tracheophyta</taxon>
        <taxon>Spermatophyta</taxon>
        <taxon>Magnoliopsida</taxon>
        <taxon>eudicotyledons</taxon>
        <taxon>Gunneridae</taxon>
        <taxon>Pentapetalae</taxon>
        <taxon>asterids</taxon>
        <taxon>lamiids</taxon>
        <taxon>Solanales</taxon>
        <taxon>Solanaceae</taxon>
        <taxon>Nicotianoideae</taxon>
        <taxon>Nicotianeae</taxon>
        <taxon>Nicotiana</taxon>
    </lineage>
</organism>
<dbReference type="Proteomes" id="UP000187609">
    <property type="component" value="Unassembled WGS sequence"/>
</dbReference>
<comment type="caution">
    <text evidence="9">The sequence shown here is derived from an EMBL/GenBank/DDBJ whole genome shotgun (WGS) entry which is preliminary data.</text>
</comment>
<sequence>MAFQNPLYGSKFTANNSLRAVLPAFLSQDFSNAMYQGNNPYDYTNPYGYSNMGCGNYSSGYQQHYNQPYYAYHPYEFSTVVPNYWTAGMVPGGTTTMDFFSDNNMASLNSSSEYSHLSLSSQQQFLPVNTIVDVSTPIDFSSDREISTIVGRGDIPTRILVPRMAEHEQKLTIFGITEPFLEERSSKEAELLKDESLLHSNLQLGSMKRQTEFPSLVSTPVVCAQKVFDKMPMDEVVAPLDNSASPSDDRLKNEAMIRACVSLFKLEWRLWVYQIFSPEEESSRGVKPLNGMDCVVLETLLEPIDYQNSRVVNGDIWRTYRSTKFAEEGHSSTLDKAKQLKESNCSTQKTHVCNEEWDKANFRSEIEKTIEICREYVRQFGISFFCPEVLDRALIQSMEMRLVGLIIVKLLKKFCEMIVQEVEVKFPGVLPMVKPEILVDGSDDINKHTDATEPVSATCYKALNDYHVFFEATWLKPNTFTLGYEFSKVVPEIIAKCTVTALQHTSLAVFPALVVLSGGTSLLIWDPGSTPSTPVAIGHPYHTRKLMHLVSGSSSIGSISVATRTMRRFFILLCSHLEPRGCISFSTRSSGSPFALYFSRKYSCPGLLVTYEGKPKASNVLNCIGSVHSITFSIGKSQAQGYIGGGGTPEVMAIRSRSGSYVSVVRPFVEYLQDENNGNQSRCHDYELEPEIQFPKLVNNFIEVAACIPLGEVTTLVPNDIAVVLNDSCSKLIQNSAEFIVTFLESYNASSSHDFSPGKATHLGIWLVIAKEADACRVAMNYLHIFHHHQLFYRLVMSIIPSVPEFLLLRFLIQLHQKNETELLIEKALLKDFSLFNLLDEYKCSIGFIEEYKQVINWMKAGSFMSLNAFIKAEVLRHFNGLFCDIGLEIKVDDAGIKEVPNEWSLANKQKSIWMRKPEEITKEEYVAFYKSLTNDGKQFFVKNFSVEAQLKFEVI</sequence>
<gene>
    <name evidence="9" type="primary">ELF6_0</name>
    <name evidence="9" type="ORF">A4A49_07017</name>
</gene>
<evidence type="ECO:0000256" key="4">
    <source>
        <dbReference type="ARBA" id="ARBA00010387"/>
    </source>
</evidence>
<evidence type="ECO:0000256" key="2">
    <source>
        <dbReference type="ARBA" id="ARBA00004714"/>
    </source>
</evidence>
<dbReference type="GO" id="GO:0005524">
    <property type="term" value="F:ATP binding"/>
    <property type="evidence" value="ECO:0007669"/>
    <property type="project" value="InterPro"/>
</dbReference>
<evidence type="ECO:0000256" key="7">
    <source>
        <dbReference type="ARBA" id="ARBA00023186"/>
    </source>
</evidence>
<name>A0A1J6IMQ4_NICAT</name>
<dbReference type="GO" id="GO:0032259">
    <property type="term" value="P:methylation"/>
    <property type="evidence" value="ECO:0007669"/>
    <property type="project" value="UniProtKB-KW"/>
</dbReference>
<dbReference type="PANTHER" id="PTHR11627">
    <property type="entry name" value="FRUCTOSE-BISPHOSPHATE ALDOLASE"/>
    <property type="match status" value="1"/>
</dbReference>
<evidence type="ECO:0000256" key="5">
    <source>
        <dbReference type="ARBA" id="ARBA00013068"/>
    </source>
</evidence>
<dbReference type="GO" id="GO:0004332">
    <property type="term" value="F:fructose-bisphosphate aldolase activity"/>
    <property type="evidence" value="ECO:0007669"/>
    <property type="project" value="UniProtKB-EC"/>
</dbReference>
<dbReference type="InterPro" id="IPR000741">
    <property type="entry name" value="FBA_I"/>
</dbReference>
<evidence type="ECO:0000313" key="10">
    <source>
        <dbReference type="Proteomes" id="UP000187609"/>
    </source>
</evidence>
<keyword evidence="7" id="KW-0143">Chaperone</keyword>
<reference evidence="9" key="1">
    <citation type="submission" date="2016-11" db="EMBL/GenBank/DDBJ databases">
        <title>The genome of Nicotiana attenuata.</title>
        <authorList>
            <person name="Xu S."/>
            <person name="Brockmoeller T."/>
            <person name="Gaquerel E."/>
            <person name="Navarro A."/>
            <person name="Kuhl H."/>
            <person name="Gase K."/>
            <person name="Ling Z."/>
            <person name="Zhou W."/>
            <person name="Kreitzer C."/>
            <person name="Stanke M."/>
            <person name="Tang H."/>
            <person name="Lyons E."/>
            <person name="Pandey P."/>
            <person name="Pandey S.P."/>
            <person name="Timmermann B."/>
            <person name="Baldwin I.T."/>
        </authorList>
    </citation>
    <scope>NUCLEOTIDE SEQUENCE [LARGE SCALE GENOMIC DNA]</scope>
    <source>
        <strain evidence="9">UT</strain>
    </source>
</reference>
<dbReference type="InterPro" id="IPR001404">
    <property type="entry name" value="Hsp90_fam"/>
</dbReference>
<dbReference type="Pfam" id="PF00274">
    <property type="entry name" value="Glycolytic"/>
    <property type="match status" value="1"/>
</dbReference>
<dbReference type="GO" id="GO:0016887">
    <property type="term" value="F:ATP hydrolysis activity"/>
    <property type="evidence" value="ECO:0007669"/>
    <property type="project" value="InterPro"/>
</dbReference>
<dbReference type="GO" id="GO:0008168">
    <property type="term" value="F:methyltransferase activity"/>
    <property type="evidence" value="ECO:0007669"/>
    <property type="project" value="UniProtKB-KW"/>
</dbReference>
<dbReference type="GO" id="GO:0140662">
    <property type="term" value="F:ATP-dependent protein folding chaperone"/>
    <property type="evidence" value="ECO:0007669"/>
    <property type="project" value="InterPro"/>
</dbReference>
<dbReference type="Gramene" id="OIT01840">
    <property type="protein sequence ID" value="OIT01840"/>
    <property type="gene ID" value="A4A49_07017"/>
</dbReference>
<dbReference type="InterPro" id="IPR013785">
    <property type="entry name" value="Aldolase_TIM"/>
</dbReference>
<dbReference type="GO" id="GO:0006096">
    <property type="term" value="P:glycolytic process"/>
    <property type="evidence" value="ECO:0007669"/>
    <property type="project" value="UniProtKB-UniPathway"/>
</dbReference>
<dbReference type="Gene3D" id="3.30.230.80">
    <property type="match status" value="1"/>
</dbReference>
<evidence type="ECO:0000256" key="8">
    <source>
        <dbReference type="ARBA" id="ARBA00023239"/>
    </source>
</evidence>
<dbReference type="SMR" id="A0A1J6IMQ4"/>
<dbReference type="UniPathway" id="UPA00109">
    <property type="reaction ID" value="UER00183"/>
</dbReference>
<dbReference type="SUPFAM" id="SSF51569">
    <property type="entry name" value="Aldolase"/>
    <property type="match status" value="1"/>
</dbReference>